<sequence length="385" mass="41225">MKYTMDNLNCLWKVLLLLALSLDDAGNAKAVTLKLAQSIRKYVSRTWEMEISVSTAQELREAICFAQGGVTILDSPRQCAQNTSESSIKINLRNHIDLEGRPLPILKGSVVVAGQCGDSLDGMCRVNAVDSACSSCLTPNEGIRVGLDLCEACNTVAEPWRTVPFWIGKFAKVWLSNISIRGCRSERGGGCLFAEAGDSAVWGLDRPQPMLSRLTFLHARNVSSGFELRQGVLAVMEDVALEKNHAAADGRAVGAGTTHDGAVDRYAALIATNPRPPDPQVSASLPMLDDGPEPLISISVPANEGASSGSWFSPAERPSPSAVSGVACAGGAGRRRARSKRCKRGSAKSQRWTSIRCGRTRAAVQATMSQQCQGLPLEEDPRCRS</sequence>
<protein>
    <submittedName>
        <fullName evidence="3">Uncharacterized protein</fullName>
    </submittedName>
</protein>
<feature type="compositionally biased region" description="Basic residues" evidence="1">
    <location>
        <begin position="333"/>
        <end position="346"/>
    </location>
</feature>
<feature type="chain" id="PRO_5001606478" evidence="2">
    <location>
        <begin position="31"/>
        <end position="385"/>
    </location>
</feature>
<name>A0A061SIT8_9CHLO</name>
<gene>
    <name evidence="3" type="ORF">TSPGSL018_4428</name>
</gene>
<proteinExistence type="predicted"/>
<reference evidence="3" key="1">
    <citation type="submission" date="2014-05" db="EMBL/GenBank/DDBJ databases">
        <title>The transcriptome of the halophilic microalga Tetraselmis sp. GSL018 isolated from the Great Salt Lake, Utah.</title>
        <authorList>
            <person name="Jinkerson R.E."/>
            <person name="D'Adamo S."/>
            <person name="Posewitz M.C."/>
        </authorList>
    </citation>
    <scope>NUCLEOTIDE SEQUENCE</scope>
    <source>
        <strain evidence="3">GSL018</strain>
    </source>
</reference>
<dbReference type="AlphaFoldDB" id="A0A061SIT8"/>
<organism evidence="3">
    <name type="scientific">Tetraselmis sp. GSL018</name>
    <dbReference type="NCBI Taxonomy" id="582737"/>
    <lineage>
        <taxon>Eukaryota</taxon>
        <taxon>Viridiplantae</taxon>
        <taxon>Chlorophyta</taxon>
        <taxon>core chlorophytes</taxon>
        <taxon>Chlorodendrophyceae</taxon>
        <taxon>Chlorodendrales</taxon>
        <taxon>Chlorodendraceae</taxon>
        <taxon>Tetraselmis</taxon>
    </lineage>
</organism>
<feature type="signal peptide" evidence="2">
    <location>
        <begin position="1"/>
        <end position="30"/>
    </location>
</feature>
<evidence type="ECO:0000256" key="1">
    <source>
        <dbReference type="SAM" id="MobiDB-lite"/>
    </source>
</evidence>
<feature type="compositionally biased region" description="Low complexity" evidence="1">
    <location>
        <begin position="318"/>
        <end position="329"/>
    </location>
</feature>
<dbReference type="EMBL" id="GBEZ01002044">
    <property type="protein sequence ID" value="JAC82979.1"/>
    <property type="molecule type" value="Transcribed_RNA"/>
</dbReference>
<accession>A0A061SIT8</accession>
<feature type="region of interest" description="Disordered" evidence="1">
    <location>
        <begin position="309"/>
        <end position="350"/>
    </location>
</feature>
<keyword evidence="2" id="KW-0732">Signal</keyword>
<evidence type="ECO:0000256" key="2">
    <source>
        <dbReference type="SAM" id="SignalP"/>
    </source>
</evidence>
<evidence type="ECO:0000313" key="3">
    <source>
        <dbReference type="EMBL" id="JAC82979.1"/>
    </source>
</evidence>